<proteinExistence type="predicted"/>
<evidence type="ECO:0000313" key="2">
    <source>
        <dbReference type="EMBL" id="ERT02020.1"/>
    </source>
</evidence>
<feature type="compositionally biased region" description="Acidic residues" evidence="1">
    <location>
        <begin position="194"/>
        <end position="204"/>
    </location>
</feature>
<dbReference type="STRING" id="1391915.U7Q4T3"/>
<feature type="compositionally biased region" description="Basic and acidic residues" evidence="1">
    <location>
        <begin position="123"/>
        <end position="138"/>
    </location>
</feature>
<evidence type="ECO:0000313" key="3">
    <source>
        <dbReference type="Proteomes" id="UP000018087"/>
    </source>
</evidence>
<evidence type="ECO:0008006" key="4">
    <source>
        <dbReference type="Google" id="ProtNLM"/>
    </source>
</evidence>
<dbReference type="EMBL" id="KI440842">
    <property type="protein sequence ID" value="ERT02020.1"/>
    <property type="molecule type" value="Genomic_DNA"/>
</dbReference>
<accession>U7Q4T3</accession>
<feature type="compositionally biased region" description="Basic and acidic residues" evidence="1">
    <location>
        <begin position="60"/>
        <end position="75"/>
    </location>
</feature>
<dbReference type="Pfam" id="PF08297">
    <property type="entry name" value="U3_snoRNA_assoc"/>
    <property type="match status" value="1"/>
</dbReference>
<protein>
    <recommendedName>
        <fullName evidence="4">U3 snoRNA associated protein</fullName>
    </recommendedName>
</protein>
<dbReference type="Proteomes" id="UP000018087">
    <property type="component" value="Unassembled WGS sequence"/>
</dbReference>
<feature type="compositionally biased region" description="Acidic residues" evidence="1">
    <location>
        <begin position="76"/>
        <end position="97"/>
    </location>
</feature>
<feature type="region of interest" description="Disordered" evidence="1">
    <location>
        <begin position="1"/>
        <end position="294"/>
    </location>
</feature>
<dbReference type="HOGENOM" id="CLU_1012289_0_0_1"/>
<dbReference type="GO" id="GO:0006364">
    <property type="term" value="P:rRNA processing"/>
    <property type="evidence" value="ECO:0007669"/>
    <property type="project" value="InterPro"/>
</dbReference>
<dbReference type="OrthoDB" id="5245631at2759"/>
<dbReference type="eggNOG" id="ENOG502S51X">
    <property type="taxonomic scope" value="Eukaryota"/>
</dbReference>
<dbReference type="GO" id="GO:0030515">
    <property type="term" value="F:snoRNA binding"/>
    <property type="evidence" value="ECO:0007669"/>
    <property type="project" value="InterPro"/>
</dbReference>
<dbReference type="AlphaFoldDB" id="U7Q4T3"/>
<feature type="compositionally biased region" description="Polar residues" evidence="1">
    <location>
        <begin position="1"/>
        <end position="10"/>
    </location>
</feature>
<gene>
    <name evidence="2" type="ORF">HMPREF1624_00315</name>
</gene>
<evidence type="ECO:0000256" key="1">
    <source>
        <dbReference type="SAM" id="MobiDB-lite"/>
    </source>
</evidence>
<name>U7Q4T3_SPOS1</name>
<dbReference type="InterPro" id="IPR013268">
    <property type="entry name" value="UTP16"/>
</dbReference>
<feature type="compositionally biased region" description="Low complexity" evidence="1">
    <location>
        <begin position="210"/>
        <end position="224"/>
    </location>
</feature>
<reference evidence="3" key="1">
    <citation type="journal article" date="2014" name="Genome Announc.">
        <title>Genome sequence of the pathogenic fungus Sporothrix schenckii (ATCC 58251).</title>
        <authorList>
            <person name="Cuomo C.A."/>
            <person name="Rodriguez-Del Valle N."/>
            <person name="Perez-Sanchez L."/>
            <person name="Abouelleil A."/>
            <person name="Goldberg J."/>
            <person name="Young S."/>
            <person name="Zeng Q."/>
            <person name="Birren B.W."/>
        </authorList>
    </citation>
    <scope>NUCLEOTIDE SEQUENCE [LARGE SCALE GENOMIC DNA]</scope>
    <source>
        <strain evidence="3">ATCC 58251 / de Perez 2211183</strain>
    </source>
</reference>
<organism evidence="2 3">
    <name type="scientific">Sporothrix schenckii (strain ATCC 58251 / de Perez 2211183)</name>
    <name type="common">Rose-picker's disease fungus</name>
    <dbReference type="NCBI Taxonomy" id="1391915"/>
    <lineage>
        <taxon>Eukaryota</taxon>
        <taxon>Fungi</taxon>
        <taxon>Dikarya</taxon>
        <taxon>Ascomycota</taxon>
        <taxon>Pezizomycotina</taxon>
        <taxon>Sordariomycetes</taxon>
        <taxon>Sordariomycetidae</taxon>
        <taxon>Ophiostomatales</taxon>
        <taxon>Ophiostomataceae</taxon>
        <taxon>Sporothrix</taxon>
    </lineage>
</organism>
<keyword evidence="3" id="KW-1185">Reference proteome</keyword>
<sequence>MPSAQSSPMTRSAAAKLRAKRKSGGGEDDATLGSDAPMTDAAPMQEDESPATKRRKLPVRFKEGKAATEEKKEKIAEDEEDVDEEEEDSADSDDEAPEAISTVQAAAATRHSAQKASKAANKRAADEKRKRQEKDARLKAQAGARKAREEAAAEAAAAVAAEKEEEAAAAEAQRAEEAQQPRKSVSKLLPLEFLDSDSEGEDEVQDKATTKTTTSTSTGTPAKALSKGLQATRPRKPKAHPRDRQLGTTVYRLLAETGPKTLAPKMGKAARNMKQSLQVRHRVGKPVNAGFLRR</sequence>